<dbReference type="EMBL" id="CP015230">
    <property type="protein sequence ID" value="ANP41766.1"/>
    <property type="molecule type" value="Genomic_DNA"/>
</dbReference>
<reference evidence="3 4" key="1">
    <citation type="journal article" date="2016" name="ISME J.">
        <title>Global occurrence and heterogeneity of the Roseobacter-clade species Ruegeria mobilis.</title>
        <authorList>
            <person name="Sonnenschein E."/>
            <person name="Gram L."/>
        </authorList>
    </citation>
    <scope>NUCLEOTIDE SEQUENCE [LARGE SCALE GENOMIC DNA]</scope>
    <source>
        <strain evidence="3 4">F1926</strain>
    </source>
</reference>
<dbReference type="GeneID" id="28250845"/>
<organism evidence="3 4">
    <name type="scientific">Tritonibacter mobilis F1926</name>
    <dbReference type="NCBI Taxonomy" id="1265309"/>
    <lineage>
        <taxon>Bacteria</taxon>
        <taxon>Pseudomonadati</taxon>
        <taxon>Pseudomonadota</taxon>
        <taxon>Alphaproteobacteria</taxon>
        <taxon>Rhodobacterales</taxon>
        <taxon>Paracoccaceae</taxon>
        <taxon>Tritonibacter</taxon>
    </lineage>
</organism>
<evidence type="ECO:0000313" key="3">
    <source>
        <dbReference type="EMBL" id="ANP41766.1"/>
    </source>
</evidence>
<dbReference type="STRING" id="1265309.K529_013385"/>
<protein>
    <submittedName>
        <fullName evidence="3">ABC transporter substrate-binding protein</fullName>
    </submittedName>
</protein>
<dbReference type="OrthoDB" id="8673316at2"/>
<evidence type="ECO:0000256" key="2">
    <source>
        <dbReference type="SAM" id="SignalP"/>
    </source>
</evidence>
<dbReference type="RefSeq" id="WP_005625127.1">
    <property type="nucleotide sequence ID" value="NZ_CP015230.1"/>
</dbReference>
<sequence>MRKLVFSIGLIFLALAPAAHAFEVEERISVGPADARRVLRVISTGDAEFFEPTLQDFLSDLPDVRIEYTVASSGEMMKALDQEGLNMDLAISIATDLQTKLVNDGQAQPYSSAMTERLPVWARWREHLFAFTQEPAAVVLSRKALDGLPLPENRQDLIALIRDHPERFRNKIGTYDIRTSGLGYLYATQDARTSETYWRLSEVIGSVGVRLYCCSSQMIDDVASGELAMVYNVLGSYAREKSNTEDVIVLLPKDYTVVALRTAFIPRGSQAPELAGLMIDHLIARGWQAAPGAFSVLDDDSWSDDTQALRRIRMGPGLLVYLDALKKAAFLREWSSAVLR</sequence>
<evidence type="ECO:0000313" key="4">
    <source>
        <dbReference type="Proteomes" id="UP000013243"/>
    </source>
</evidence>
<feature type="chain" id="PRO_5008518417" evidence="2">
    <location>
        <begin position="22"/>
        <end position="340"/>
    </location>
</feature>
<dbReference type="PANTHER" id="PTHR30006:SF25">
    <property type="entry name" value="PHOSPHOGLYCERATE TRANSPORT REGULATORY PROTEIN PGTC"/>
    <property type="match status" value="1"/>
</dbReference>
<dbReference type="KEGG" id="rmb:K529_013385"/>
<dbReference type="SUPFAM" id="SSF53850">
    <property type="entry name" value="Periplasmic binding protein-like II"/>
    <property type="match status" value="1"/>
</dbReference>
<name>A0A1B1A5G9_9RHOB</name>
<dbReference type="Pfam" id="PF13531">
    <property type="entry name" value="SBP_bac_11"/>
    <property type="match status" value="1"/>
</dbReference>
<dbReference type="Proteomes" id="UP000013243">
    <property type="component" value="Chromosome"/>
</dbReference>
<evidence type="ECO:0000256" key="1">
    <source>
        <dbReference type="ARBA" id="ARBA00022729"/>
    </source>
</evidence>
<proteinExistence type="predicted"/>
<dbReference type="Gene3D" id="3.40.190.10">
    <property type="entry name" value="Periplasmic binding protein-like II"/>
    <property type="match status" value="2"/>
</dbReference>
<gene>
    <name evidence="3" type="ORF">K529_013385</name>
</gene>
<feature type="signal peptide" evidence="2">
    <location>
        <begin position="1"/>
        <end position="21"/>
    </location>
</feature>
<keyword evidence="1 2" id="KW-0732">Signal</keyword>
<dbReference type="AlphaFoldDB" id="A0A1B1A5G9"/>
<accession>A0A1B1A5G9</accession>
<dbReference type="PANTHER" id="PTHR30006">
    <property type="entry name" value="THIAMINE-BINDING PERIPLASMIC PROTEIN-RELATED"/>
    <property type="match status" value="1"/>
</dbReference>
<dbReference type="GO" id="GO:0030288">
    <property type="term" value="C:outer membrane-bounded periplasmic space"/>
    <property type="evidence" value="ECO:0007669"/>
    <property type="project" value="TreeGrafter"/>
</dbReference>